<dbReference type="SUPFAM" id="SSF52172">
    <property type="entry name" value="CheY-like"/>
    <property type="match status" value="1"/>
</dbReference>
<comment type="caution">
    <text evidence="7">The sequence shown here is derived from an EMBL/GenBank/DDBJ whole genome shotgun (WGS) entry which is preliminary data.</text>
</comment>
<evidence type="ECO:0000256" key="1">
    <source>
        <dbReference type="ARBA" id="ARBA00023015"/>
    </source>
</evidence>
<dbReference type="InterPro" id="IPR036388">
    <property type="entry name" value="WH-like_DNA-bd_sf"/>
</dbReference>
<dbReference type="PROSITE" id="PS00622">
    <property type="entry name" value="HTH_LUXR_1"/>
    <property type="match status" value="1"/>
</dbReference>
<keyword evidence="1" id="KW-0805">Transcription regulation</keyword>
<dbReference type="PROSITE" id="PS50110">
    <property type="entry name" value="RESPONSE_REGULATORY"/>
    <property type="match status" value="1"/>
</dbReference>
<evidence type="ECO:0000256" key="3">
    <source>
        <dbReference type="ARBA" id="ARBA00023163"/>
    </source>
</evidence>
<dbReference type="PANTHER" id="PTHR44688:SF16">
    <property type="entry name" value="DNA-BINDING TRANSCRIPTIONAL ACTIVATOR DEVR_DOSR"/>
    <property type="match status" value="1"/>
</dbReference>
<evidence type="ECO:0000256" key="2">
    <source>
        <dbReference type="ARBA" id="ARBA00023125"/>
    </source>
</evidence>
<sequence>MAGTVAEARPLIDQVRPAAVLLDRHLGGDALAYGAALRHRDPHPGVVLIGGHDDDLLFRALDAGLSAYVPWDAKPATILAAVRHAAAAPSSFTAPDLAAAMARRRQGRVATLSPREREVLLLLRDGLTAPGIATALRVSDSTVKTYLARLYDKLGVHGRGQAVVAAAEQGLFGPRPATG</sequence>
<dbReference type="SMART" id="SM00421">
    <property type="entry name" value="HTH_LUXR"/>
    <property type="match status" value="1"/>
</dbReference>
<dbReference type="Pfam" id="PF00196">
    <property type="entry name" value="GerE"/>
    <property type="match status" value="1"/>
</dbReference>
<evidence type="ECO:0000256" key="4">
    <source>
        <dbReference type="PROSITE-ProRule" id="PRU00169"/>
    </source>
</evidence>
<dbReference type="GO" id="GO:0003677">
    <property type="term" value="F:DNA binding"/>
    <property type="evidence" value="ECO:0007669"/>
    <property type="project" value="UniProtKB-KW"/>
</dbReference>
<dbReference type="InterPro" id="IPR011006">
    <property type="entry name" value="CheY-like_superfamily"/>
</dbReference>
<protein>
    <submittedName>
        <fullName evidence="7">DNA-binding response regulator</fullName>
    </submittedName>
</protein>
<dbReference type="Gene3D" id="3.40.50.2300">
    <property type="match status" value="1"/>
</dbReference>
<dbReference type="InterPro" id="IPR000792">
    <property type="entry name" value="Tscrpt_reg_LuxR_C"/>
</dbReference>
<dbReference type="CDD" id="cd06170">
    <property type="entry name" value="LuxR_C_like"/>
    <property type="match status" value="1"/>
</dbReference>
<organism evidence="7 8">
    <name type="scientific">Phytohabitans aurantiacus</name>
    <dbReference type="NCBI Taxonomy" id="3016789"/>
    <lineage>
        <taxon>Bacteria</taxon>
        <taxon>Bacillati</taxon>
        <taxon>Actinomycetota</taxon>
        <taxon>Actinomycetes</taxon>
        <taxon>Micromonosporales</taxon>
        <taxon>Micromonosporaceae</taxon>
    </lineage>
</organism>
<keyword evidence="8" id="KW-1185">Reference proteome</keyword>
<dbReference type="SUPFAM" id="SSF46894">
    <property type="entry name" value="C-terminal effector domain of the bipartite response regulators"/>
    <property type="match status" value="1"/>
</dbReference>
<name>A0ABQ5QMZ0_9ACTN</name>
<evidence type="ECO:0000259" key="6">
    <source>
        <dbReference type="PROSITE" id="PS50110"/>
    </source>
</evidence>
<dbReference type="InterPro" id="IPR001789">
    <property type="entry name" value="Sig_transdc_resp-reg_receiver"/>
</dbReference>
<feature type="domain" description="Response regulatory" evidence="6">
    <location>
        <begin position="1"/>
        <end position="86"/>
    </location>
</feature>
<keyword evidence="3" id="KW-0804">Transcription</keyword>
<feature type="domain" description="HTH luxR-type" evidence="5">
    <location>
        <begin position="105"/>
        <end position="170"/>
    </location>
</feature>
<dbReference type="InterPro" id="IPR016032">
    <property type="entry name" value="Sig_transdc_resp-reg_C-effctor"/>
</dbReference>
<gene>
    <name evidence="7" type="ORF">Pa4123_04590</name>
</gene>
<feature type="modified residue" description="4-aspartylphosphate" evidence="4">
    <location>
        <position position="23"/>
    </location>
</feature>
<reference evidence="7" key="1">
    <citation type="submission" date="2022-12" db="EMBL/GenBank/DDBJ databases">
        <title>New Phytohabitans aurantiacus sp. RD004123 nov., an actinomycete isolated from soil.</title>
        <authorList>
            <person name="Triningsih D.W."/>
            <person name="Harunari E."/>
            <person name="Igarashi Y."/>
        </authorList>
    </citation>
    <scope>NUCLEOTIDE SEQUENCE</scope>
    <source>
        <strain evidence="7">RD004123</strain>
    </source>
</reference>
<dbReference type="PROSITE" id="PS50043">
    <property type="entry name" value="HTH_LUXR_2"/>
    <property type="match status" value="1"/>
</dbReference>
<keyword evidence="4" id="KW-0597">Phosphoprotein</keyword>
<dbReference type="EMBL" id="BSDI01000001">
    <property type="protein sequence ID" value="GLH95187.1"/>
    <property type="molecule type" value="Genomic_DNA"/>
</dbReference>
<evidence type="ECO:0000259" key="5">
    <source>
        <dbReference type="PROSITE" id="PS50043"/>
    </source>
</evidence>
<dbReference type="PRINTS" id="PR00038">
    <property type="entry name" value="HTHLUXR"/>
</dbReference>
<proteinExistence type="predicted"/>
<evidence type="ECO:0000313" key="8">
    <source>
        <dbReference type="Proteomes" id="UP001144280"/>
    </source>
</evidence>
<dbReference type="PANTHER" id="PTHR44688">
    <property type="entry name" value="DNA-BINDING TRANSCRIPTIONAL ACTIVATOR DEVR_DOSR"/>
    <property type="match status" value="1"/>
</dbReference>
<accession>A0ABQ5QMZ0</accession>
<dbReference type="Proteomes" id="UP001144280">
    <property type="component" value="Unassembled WGS sequence"/>
</dbReference>
<keyword evidence="2 7" id="KW-0238">DNA-binding</keyword>
<evidence type="ECO:0000313" key="7">
    <source>
        <dbReference type="EMBL" id="GLH95187.1"/>
    </source>
</evidence>
<dbReference type="Gene3D" id="1.10.10.10">
    <property type="entry name" value="Winged helix-like DNA-binding domain superfamily/Winged helix DNA-binding domain"/>
    <property type="match status" value="1"/>
</dbReference>